<dbReference type="CDD" id="cd01558">
    <property type="entry name" value="D-AAT_like"/>
    <property type="match status" value="1"/>
</dbReference>
<evidence type="ECO:0000313" key="17">
    <source>
        <dbReference type="Proteomes" id="UP000198793"/>
    </source>
</evidence>
<keyword evidence="9 15" id="KW-0663">Pyridoxal phosphate</keyword>
<comment type="catalytic activity">
    <reaction evidence="12">
        <text>L-isoleucine + 2-oxoglutarate = (S)-3-methyl-2-oxopentanoate + L-glutamate</text>
        <dbReference type="Rhea" id="RHEA:24801"/>
        <dbReference type="ChEBI" id="CHEBI:16810"/>
        <dbReference type="ChEBI" id="CHEBI:29985"/>
        <dbReference type="ChEBI" id="CHEBI:35146"/>
        <dbReference type="ChEBI" id="CHEBI:58045"/>
        <dbReference type="EC" id="2.6.1.42"/>
    </reaction>
</comment>
<evidence type="ECO:0000256" key="14">
    <source>
        <dbReference type="RuleBase" id="RU004106"/>
    </source>
</evidence>
<comment type="catalytic activity">
    <reaction evidence="11">
        <text>L-valine + 2-oxoglutarate = 3-methyl-2-oxobutanoate + L-glutamate</text>
        <dbReference type="Rhea" id="RHEA:24813"/>
        <dbReference type="ChEBI" id="CHEBI:11851"/>
        <dbReference type="ChEBI" id="CHEBI:16810"/>
        <dbReference type="ChEBI" id="CHEBI:29985"/>
        <dbReference type="ChEBI" id="CHEBI:57762"/>
        <dbReference type="EC" id="2.6.1.42"/>
    </reaction>
</comment>
<evidence type="ECO:0000256" key="5">
    <source>
        <dbReference type="ARBA" id="ARBA00005072"/>
    </source>
</evidence>
<dbReference type="NCBIfam" id="NF005209">
    <property type="entry name" value="PRK06680.1"/>
    <property type="match status" value="1"/>
</dbReference>
<dbReference type="RefSeq" id="WP_090668369.1">
    <property type="nucleotide sequence ID" value="NZ_FNIT01000001.1"/>
</dbReference>
<dbReference type="PANTHER" id="PTHR42743">
    <property type="entry name" value="AMINO-ACID AMINOTRANSFERASE"/>
    <property type="match status" value="1"/>
</dbReference>
<dbReference type="GO" id="GO:0008652">
    <property type="term" value="P:amino acid biosynthetic process"/>
    <property type="evidence" value="ECO:0007669"/>
    <property type="project" value="UniProtKB-ARBA"/>
</dbReference>
<sequence>MSRTVFVNGEFVPEADARISVFDRGFLFADAVYEVTAVIGGKLVDYAAHQARLRRSLAELDMASPAGDDELLALHRELVRRNGIDLGSVYLQVSRGAADRDFIWPPAETGPGLVLFTQTRASLESPEAERGLRVAVAPDLRWGRRDIKTTQLLYASMAKSQARRDGFDDVWMTENGFVTEGSSNNAYILTQDGTIVTPSLSRSILPGITRSAVLHGAAEAGLAIEERPFTVEEAQGAREAFITSAGAFVTAVVEIDGVRVGDGRPGDLARRLRRVYLDEAMRTAI</sequence>
<evidence type="ECO:0000256" key="12">
    <source>
        <dbReference type="ARBA" id="ARBA00048798"/>
    </source>
</evidence>
<dbReference type="EMBL" id="FNIT01000001">
    <property type="protein sequence ID" value="SDN62895.1"/>
    <property type="molecule type" value="Genomic_DNA"/>
</dbReference>
<comment type="function">
    <text evidence="2">Acts on leucine, isoleucine and valine.</text>
</comment>
<evidence type="ECO:0000256" key="7">
    <source>
        <dbReference type="ARBA" id="ARBA00013053"/>
    </source>
</evidence>
<comment type="catalytic activity">
    <reaction evidence="13">
        <text>L-leucine + 2-oxoglutarate = 4-methyl-2-oxopentanoate + L-glutamate</text>
        <dbReference type="Rhea" id="RHEA:18321"/>
        <dbReference type="ChEBI" id="CHEBI:16810"/>
        <dbReference type="ChEBI" id="CHEBI:17865"/>
        <dbReference type="ChEBI" id="CHEBI:29985"/>
        <dbReference type="ChEBI" id="CHEBI:57427"/>
        <dbReference type="EC" id="2.6.1.42"/>
    </reaction>
</comment>
<proteinExistence type="inferred from homology"/>
<gene>
    <name evidence="16" type="ORF">SAMN05192530_101515</name>
</gene>
<evidence type="ECO:0000256" key="11">
    <source>
        <dbReference type="ARBA" id="ARBA00048212"/>
    </source>
</evidence>
<dbReference type="InterPro" id="IPR043131">
    <property type="entry name" value="BCAT-like_N"/>
</dbReference>
<dbReference type="FunFam" id="3.20.10.10:FF:000002">
    <property type="entry name" value="D-alanine aminotransferase"/>
    <property type="match status" value="1"/>
</dbReference>
<evidence type="ECO:0000313" key="16">
    <source>
        <dbReference type="EMBL" id="SDN62895.1"/>
    </source>
</evidence>
<keyword evidence="17" id="KW-1185">Reference proteome</keyword>
<dbReference type="EC" id="2.6.1.42" evidence="7"/>
<evidence type="ECO:0000256" key="2">
    <source>
        <dbReference type="ARBA" id="ARBA00003109"/>
    </source>
</evidence>
<dbReference type="InterPro" id="IPR001544">
    <property type="entry name" value="Aminotrans_IV"/>
</dbReference>
<organism evidence="16 17">
    <name type="scientific">Aureimonas jatrophae</name>
    <dbReference type="NCBI Taxonomy" id="1166073"/>
    <lineage>
        <taxon>Bacteria</taxon>
        <taxon>Pseudomonadati</taxon>
        <taxon>Pseudomonadota</taxon>
        <taxon>Alphaproteobacteria</taxon>
        <taxon>Hyphomicrobiales</taxon>
        <taxon>Aurantimonadaceae</taxon>
        <taxon>Aureimonas</taxon>
    </lineage>
</organism>
<dbReference type="InterPro" id="IPR018300">
    <property type="entry name" value="Aminotrans_IV_CS"/>
</dbReference>
<dbReference type="OrthoDB" id="9805628at2"/>
<evidence type="ECO:0000256" key="9">
    <source>
        <dbReference type="ARBA" id="ARBA00022898"/>
    </source>
</evidence>
<evidence type="ECO:0000256" key="4">
    <source>
        <dbReference type="ARBA" id="ARBA00004931"/>
    </source>
</evidence>
<evidence type="ECO:0000256" key="3">
    <source>
        <dbReference type="ARBA" id="ARBA00004824"/>
    </source>
</evidence>
<protein>
    <recommendedName>
        <fullName evidence="8">Probable branched-chain-amino-acid aminotransferase</fullName>
        <ecNumber evidence="7">2.6.1.42</ecNumber>
    </recommendedName>
</protein>
<accession>A0A1H0CYC3</accession>
<comment type="similarity">
    <text evidence="6 14">Belongs to the class-IV pyridoxal-phosphate-dependent aminotransferase family.</text>
</comment>
<comment type="pathway">
    <text evidence="3">Amino-acid biosynthesis; L-isoleucine biosynthesis; L-isoleucine from 2-oxobutanoate: step 4/4.</text>
</comment>
<dbReference type="SUPFAM" id="SSF56752">
    <property type="entry name" value="D-aminoacid aminotransferase-like PLP-dependent enzymes"/>
    <property type="match status" value="1"/>
</dbReference>
<evidence type="ECO:0000256" key="8">
    <source>
        <dbReference type="ARBA" id="ARBA00014472"/>
    </source>
</evidence>
<evidence type="ECO:0000256" key="10">
    <source>
        <dbReference type="ARBA" id="ARBA00023304"/>
    </source>
</evidence>
<dbReference type="PANTHER" id="PTHR42743:SF11">
    <property type="entry name" value="AMINODEOXYCHORISMATE LYASE"/>
    <property type="match status" value="1"/>
</dbReference>
<comment type="pathway">
    <text evidence="5">Amino-acid biosynthesis; L-leucine biosynthesis; L-leucine from 3-methyl-2-oxobutanoate: step 4/4.</text>
</comment>
<dbReference type="Gene3D" id="3.30.470.10">
    <property type="match status" value="1"/>
</dbReference>
<evidence type="ECO:0000256" key="1">
    <source>
        <dbReference type="ARBA" id="ARBA00001933"/>
    </source>
</evidence>
<dbReference type="InterPro" id="IPR043132">
    <property type="entry name" value="BCAT-like_C"/>
</dbReference>
<dbReference type="GO" id="GO:0009082">
    <property type="term" value="P:branched-chain amino acid biosynthetic process"/>
    <property type="evidence" value="ECO:0007669"/>
    <property type="project" value="UniProtKB-KW"/>
</dbReference>
<dbReference type="GO" id="GO:0005829">
    <property type="term" value="C:cytosol"/>
    <property type="evidence" value="ECO:0007669"/>
    <property type="project" value="TreeGrafter"/>
</dbReference>
<reference evidence="16 17" key="1">
    <citation type="submission" date="2016-10" db="EMBL/GenBank/DDBJ databases">
        <authorList>
            <person name="de Groot N.N."/>
        </authorList>
    </citation>
    <scope>NUCLEOTIDE SEQUENCE [LARGE SCALE GENOMIC DNA]</scope>
    <source>
        <strain evidence="17">L7-484,KACC 16230,DSM 25025</strain>
    </source>
</reference>
<keyword evidence="10" id="KW-0100">Branched-chain amino acid biosynthesis</keyword>
<evidence type="ECO:0000256" key="6">
    <source>
        <dbReference type="ARBA" id="ARBA00009320"/>
    </source>
</evidence>
<evidence type="ECO:0000256" key="13">
    <source>
        <dbReference type="ARBA" id="ARBA00049229"/>
    </source>
</evidence>
<dbReference type="AlphaFoldDB" id="A0A1H0CYC3"/>
<dbReference type="InterPro" id="IPR050571">
    <property type="entry name" value="Class-IV_PLP-Dep_Aminotrnsfr"/>
</dbReference>
<comment type="pathway">
    <text evidence="4">Amino-acid biosynthesis; L-valine biosynthesis; L-valine from pyruvate: step 4/4.</text>
</comment>
<dbReference type="GO" id="GO:0004084">
    <property type="term" value="F:branched-chain-amino-acid transaminase activity"/>
    <property type="evidence" value="ECO:0007669"/>
    <property type="project" value="UniProtKB-EC"/>
</dbReference>
<comment type="cofactor">
    <cofactor evidence="1 15">
        <name>pyridoxal 5'-phosphate</name>
        <dbReference type="ChEBI" id="CHEBI:597326"/>
    </cofactor>
</comment>
<dbReference type="Pfam" id="PF01063">
    <property type="entry name" value="Aminotran_4"/>
    <property type="match status" value="1"/>
</dbReference>
<dbReference type="Proteomes" id="UP000198793">
    <property type="component" value="Unassembled WGS sequence"/>
</dbReference>
<dbReference type="Gene3D" id="3.20.10.10">
    <property type="entry name" value="D-amino Acid Aminotransferase, subunit A, domain 2"/>
    <property type="match status" value="1"/>
</dbReference>
<dbReference type="PROSITE" id="PS00770">
    <property type="entry name" value="AA_TRANSFER_CLASS_4"/>
    <property type="match status" value="1"/>
</dbReference>
<evidence type="ECO:0000256" key="15">
    <source>
        <dbReference type="RuleBase" id="RU004516"/>
    </source>
</evidence>
<name>A0A1H0CYC3_9HYPH</name>
<dbReference type="InterPro" id="IPR036038">
    <property type="entry name" value="Aminotransferase-like"/>
</dbReference>
<keyword evidence="10" id="KW-0028">Amino-acid biosynthesis</keyword>
<dbReference type="STRING" id="1166073.SAMN05192530_101515"/>